<proteinExistence type="predicted"/>
<protein>
    <submittedName>
        <fullName evidence="1">Uncharacterized protein</fullName>
    </submittedName>
</protein>
<dbReference type="EMBL" id="LN906597">
    <property type="protein sequence ID" value="CUT17658.1"/>
    <property type="molecule type" value="Genomic_DNA"/>
</dbReference>
<gene>
    <name evidence="1" type="ORF">Ark11_0835</name>
</gene>
<dbReference type="OrthoDB" id="9865076at2"/>
<dbReference type="RefSeq" id="WP_092343502.1">
    <property type="nucleotide sequence ID" value="NZ_FLSL01000081.1"/>
</dbReference>
<sequence>MDTVYDHGLRCYVSHANKDECHTIEYKVTDHDYASGDRGCSLYQDHSYASQGSDSILHGISHVSQDHNYTINNHDYVTHDHNYMAKNSGCVFIHNVNAYINVNYNDSYHFGKLGRDRICSPSTPVMDTATCHAKDLYNFYGYRIDIGSISEICSDGFLQGHANKCGYTLSEDFMSIMVKNKNDFMVVIDYFIHSGFPFLRNSIQDITKESMDKICFSFLKEVYNLRSKFINIMHSSVFPTIIKNIFDAKVICGDFQRKMTYFEMEQLFLSFASVLEVLIMSKIMDYWNYFYNEKKIFLPPSLSVDYSNPFYYAHCSNRIDMPRVTHPSSFVYKFGEYISFMTVSKIDDISYDFVTKIIDGLKKTIHYRCISIRDYSTNISRDVKKLLIESQDLIRKEFDKKIAEGGVINDLSNLLNELIVWDRVEFKVKVTNGGVSSIIELIVNDVYKSLMCYAGSLCSIIRNFNFKAKSLNKAKAISRSRRRRTAEDKWGIRLHPDYSHNILSIRKRYSSKSRNVIRSKFCEIIREKYKISGNNAIPDLSWNKISRNVFPVAQEAIVCFLDEERSELSRLLSSARVVEDPCIFDGSYLGTREATSSERDSILKIAIKNLDRQTKDLFRKIWVNLINILKANASKGDVDFSCKAEEYIDDMFSNCESNSALPVILENDESLTDYFSLQRESSAFMSDPMALNCFSLGIKSDKIYNRWGLNLHPDDDKLILFIRKKFSSDIKGRLHVLFSDMLERKVMLPSGREVCKCSWASISSELYPIAMKSIELILEEQHRELDNILSNSRVIDIVAKNVDACVIRKITDDEKGCVMVRVKEIIHRGLRFSFREVWMGITKISRYGYKETSDNVYGDIYEDYTECGNFGPRIRYSDSMSIFHVRRKYSSRIRKHIYNKFYEMLKNRHKFEDNTVIGRFAWFRVSKNLVPIARDEVKSIIEDENKSLEEVVSRARIVLDYATDREITSEEKHIVLKNVIKLVSKELKNLFRRAWLDVIDSFDENLESSVVCAAENVGAAEVGCSKETVVASINIPGTIKVEKQEHNEAKDYSCKVSLRYEDDVAILNVRRTFSSYISKCIYNKFSEMIKNSHKFDDDTAIGVVAWFRVSKNVFPIAKREINHILEDEVKLIKEVVSRARVVVGSKIDREITNEEKSAVFRNTMKCVDRELKALFRRVWSDVVVSLGYNNIMSEGTSMESAVFSPIGCDLDITEVFKDDNDYVPVVNLHYRDDIAILNTRRIFSSRINRCISRKFSEMIENKHKFDDGTVADLSPWKSISKNMLPIIKKELGPIVEEERIRINQILLKSYVVTSDSSSSSVVTRELTTKERYCTLGVTMKNVHKQIMDAISRLWAGIVKSSEEKISELSTGTDLEVYNCDTSEMIGFIENNSSSVGFMDLRDVDITNLDNIRLEFFGSLGHIIDEVFTSLLLELDFDKYLYRCGELNSTISKRSYALFREGGFVERVELLISSALIVESVGSNRSVTDEESKIIFKTFMDSIDRDIDYLIRKRAGVLNKRKSELAADKNCQVVTVSQ</sequence>
<evidence type="ECO:0000313" key="1">
    <source>
        <dbReference type="EMBL" id="CUT17658.1"/>
    </source>
</evidence>
<accession>A0A0S4M4L1</accession>
<evidence type="ECO:0000313" key="2">
    <source>
        <dbReference type="Proteomes" id="UP000198651"/>
    </source>
</evidence>
<name>A0A0S4M4L1_9BURK</name>
<keyword evidence="2" id="KW-1185">Reference proteome</keyword>
<reference evidence="2" key="1">
    <citation type="submission" date="2015-11" db="EMBL/GenBank/DDBJ databases">
        <authorList>
            <person name="Seth-Smith H.M.B."/>
        </authorList>
    </citation>
    <scope>NUCLEOTIDE SEQUENCE [LARGE SCALE GENOMIC DNA]</scope>
    <source>
        <strain evidence="2">2013Ark11</strain>
    </source>
</reference>
<organism evidence="1 2">
    <name type="scientific">Candidatus Ichthyocystis hellenicum</name>
    <dbReference type="NCBI Taxonomy" id="1561003"/>
    <lineage>
        <taxon>Bacteria</taxon>
        <taxon>Pseudomonadati</taxon>
        <taxon>Pseudomonadota</taxon>
        <taxon>Betaproteobacteria</taxon>
        <taxon>Burkholderiales</taxon>
        <taxon>Candidatus Ichthyocystis</taxon>
    </lineage>
</organism>
<dbReference type="Proteomes" id="UP000198651">
    <property type="component" value="Chromosome I"/>
</dbReference>